<dbReference type="Gene3D" id="3.30.10.20">
    <property type="match status" value="4"/>
</dbReference>
<keyword evidence="6 15" id="KW-0418">Kinase</keyword>
<dbReference type="OrthoDB" id="9762169at2"/>
<dbReference type="Gene3D" id="3.30.200.20">
    <property type="entry name" value="Phosphorylase Kinase, domain 1"/>
    <property type="match status" value="1"/>
</dbReference>
<evidence type="ECO:0000256" key="1">
    <source>
        <dbReference type="ARBA" id="ARBA00012513"/>
    </source>
</evidence>
<evidence type="ECO:0000256" key="6">
    <source>
        <dbReference type="ARBA" id="ARBA00022777"/>
    </source>
</evidence>
<dbReference type="GO" id="GO:0045717">
    <property type="term" value="P:negative regulation of fatty acid biosynthetic process"/>
    <property type="evidence" value="ECO:0007669"/>
    <property type="project" value="UniProtKB-ARBA"/>
</dbReference>
<dbReference type="GO" id="GO:0005524">
    <property type="term" value="F:ATP binding"/>
    <property type="evidence" value="ECO:0007669"/>
    <property type="project" value="UniProtKB-UniRule"/>
</dbReference>
<feature type="domain" description="PASTA" evidence="14">
    <location>
        <begin position="561"/>
        <end position="630"/>
    </location>
</feature>
<dbReference type="PROSITE" id="PS00108">
    <property type="entry name" value="PROTEIN_KINASE_ST"/>
    <property type="match status" value="1"/>
</dbReference>
<dbReference type="PANTHER" id="PTHR43289:SF6">
    <property type="entry name" value="SERINE_THREONINE-PROTEIN KINASE NEKL-3"/>
    <property type="match status" value="1"/>
</dbReference>
<evidence type="ECO:0000256" key="3">
    <source>
        <dbReference type="ARBA" id="ARBA00022679"/>
    </source>
</evidence>
<dbReference type="InterPro" id="IPR011009">
    <property type="entry name" value="Kinase-like_dom_sf"/>
</dbReference>
<evidence type="ECO:0000256" key="12">
    <source>
        <dbReference type="SAM" id="Phobius"/>
    </source>
</evidence>
<feature type="binding site" evidence="10">
    <location>
        <position position="41"/>
    </location>
    <ligand>
        <name>ATP</name>
        <dbReference type="ChEBI" id="CHEBI:30616"/>
    </ligand>
</feature>
<reference evidence="15 16" key="1">
    <citation type="submission" date="2018-11" db="EMBL/GenBank/DDBJ databases">
        <title>Draft genome sequence of Gordonia sp. RS15-1S isolated from rice stems.</title>
        <authorList>
            <person name="Muangham S."/>
        </authorList>
    </citation>
    <scope>NUCLEOTIDE SEQUENCE [LARGE SCALE GENOMIC DNA]</scope>
    <source>
        <strain evidence="15 16">RS15-1S</strain>
    </source>
</reference>
<keyword evidence="12" id="KW-0812">Transmembrane</keyword>
<dbReference type="SMART" id="SM00740">
    <property type="entry name" value="PASTA"/>
    <property type="match status" value="4"/>
</dbReference>
<dbReference type="FunFam" id="1.10.510.10:FF:000021">
    <property type="entry name" value="Serine/threonine protein kinase"/>
    <property type="match status" value="1"/>
</dbReference>
<evidence type="ECO:0000256" key="10">
    <source>
        <dbReference type="PROSITE-ProRule" id="PRU10141"/>
    </source>
</evidence>
<gene>
    <name evidence="15" type="primary">pknB</name>
    <name evidence="15" type="ORF">EF294_06165</name>
</gene>
<dbReference type="InterPro" id="IPR017441">
    <property type="entry name" value="Protein_kinase_ATP_BS"/>
</dbReference>
<evidence type="ECO:0000313" key="16">
    <source>
        <dbReference type="Proteomes" id="UP000267536"/>
    </source>
</evidence>
<dbReference type="EMBL" id="RKMH01000004">
    <property type="protein sequence ID" value="RPA64711.1"/>
    <property type="molecule type" value="Genomic_DNA"/>
</dbReference>
<keyword evidence="3" id="KW-0808">Transferase</keyword>
<dbReference type="GO" id="GO:0004674">
    <property type="term" value="F:protein serine/threonine kinase activity"/>
    <property type="evidence" value="ECO:0007669"/>
    <property type="project" value="UniProtKB-KW"/>
</dbReference>
<evidence type="ECO:0000256" key="9">
    <source>
        <dbReference type="ARBA" id="ARBA00048679"/>
    </source>
</evidence>
<evidence type="ECO:0000313" key="15">
    <source>
        <dbReference type="EMBL" id="RPA64711.1"/>
    </source>
</evidence>
<dbReference type="FunFam" id="3.30.200.20:FF:000035">
    <property type="entry name" value="Serine/threonine protein kinase Stk1"/>
    <property type="match status" value="1"/>
</dbReference>
<keyword evidence="16" id="KW-1185">Reference proteome</keyword>
<evidence type="ECO:0000259" key="13">
    <source>
        <dbReference type="PROSITE" id="PS50011"/>
    </source>
</evidence>
<comment type="caution">
    <text evidence="15">The sequence shown here is derived from an EMBL/GenBank/DDBJ whole genome shotgun (WGS) entry which is preliminary data.</text>
</comment>
<dbReference type="InterPro" id="IPR008271">
    <property type="entry name" value="Ser/Thr_kinase_AS"/>
</dbReference>
<dbReference type="CDD" id="cd06577">
    <property type="entry name" value="PASTA_pknB"/>
    <property type="match status" value="4"/>
</dbReference>
<keyword evidence="12" id="KW-1133">Transmembrane helix</keyword>
<evidence type="ECO:0000256" key="8">
    <source>
        <dbReference type="ARBA" id="ARBA00047899"/>
    </source>
</evidence>
<keyword evidence="7 10" id="KW-0067">ATP-binding</keyword>
<evidence type="ECO:0000256" key="2">
    <source>
        <dbReference type="ARBA" id="ARBA00022527"/>
    </source>
</evidence>
<keyword evidence="5 10" id="KW-0547">Nucleotide-binding</keyword>
<dbReference type="EC" id="2.7.11.1" evidence="1"/>
<feature type="region of interest" description="Disordered" evidence="11">
    <location>
        <begin position="392"/>
        <end position="417"/>
    </location>
</feature>
<dbReference type="PANTHER" id="PTHR43289">
    <property type="entry name" value="MITOGEN-ACTIVATED PROTEIN KINASE KINASE KINASE 20-RELATED"/>
    <property type="match status" value="1"/>
</dbReference>
<dbReference type="SUPFAM" id="SSF54184">
    <property type="entry name" value="Penicillin-binding protein 2x (pbp-2x), c-terminal domain"/>
    <property type="match status" value="1"/>
</dbReference>
<dbReference type="AlphaFoldDB" id="A0A3N4H027"/>
<evidence type="ECO:0000256" key="7">
    <source>
        <dbReference type="ARBA" id="ARBA00022840"/>
    </source>
</evidence>
<dbReference type="SUPFAM" id="SSF56112">
    <property type="entry name" value="Protein kinase-like (PK-like)"/>
    <property type="match status" value="1"/>
</dbReference>
<comment type="catalytic activity">
    <reaction evidence="8">
        <text>L-threonyl-[protein] + ATP = O-phospho-L-threonyl-[protein] + ADP + H(+)</text>
        <dbReference type="Rhea" id="RHEA:46608"/>
        <dbReference type="Rhea" id="RHEA-COMP:11060"/>
        <dbReference type="Rhea" id="RHEA-COMP:11605"/>
        <dbReference type="ChEBI" id="CHEBI:15378"/>
        <dbReference type="ChEBI" id="CHEBI:30013"/>
        <dbReference type="ChEBI" id="CHEBI:30616"/>
        <dbReference type="ChEBI" id="CHEBI:61977"/>
        <dbReference type="ChEBI" id="CHEBI:456216"/>
        <dbReference type="EC" id="2.7.11.1"/>
    </reaction>
</comment>
<feature type="domain" description="PASTA" evidence="14">
    <location>
        <begin position="495"/>
        <end position="560"/>
    </location>
</feature>
<evidence type="ECO:0000256" key="11">
    <source>
        <dbReference type="SAM" id="MobiDB-lite"/>
    </source>
</evidence>
<keyword evidence="12" id="KW-0472">Membrane</keyword>
<dbReference type="Pfam" id="PF03793">
    <property type="entry name" value="PASTA"/>
    <property type="match status" value="4"/>
</dbReference>
<keyword evidence="2" id="KW-0723">Serine/threonine-protein kinase</keyword>
<accession>A0A3N4H027</accession>
<dbReference type="Proteomes" id="UP000267536">
    <property type="component" value="Unassembled WGS sequence"/>
</dbReference>
<dbReference type="SMART" id="SM00220">
    <property type="entry name" value="S_TKc"/>
    <property type="match status" value="1"/>
</dbReference>
<keyword evidence="4" id="KW-0677">Repeat</keyword>
<dbReference type="Pfam" id="PF00069">
    <property type="entry name" value="Pkinase"/>
    <property type="match status" value="1"/>
</dbReference>
<organism evidence="15 16">
    <name type="scientific">Gordonia oryzae</name>
    <dbReference type="NCBI Taxonomy" id="2487349"/>
    <lineage>
        <taxon>Bacteria</taxon>
        <taxon>Bacillati</taxon>
        <taxon>Actinomycetota</taxon>
        <taxon>Actinomycetes</taxon>
        <taxon>Mycobacteriales</taxon>
        <taxon>Gordoniaceae</taxon>
        <taxon>Gordonia</taxon>
    </lineage>
</organism>
<name>A0A3N4H027_9ACTN</name>
<dbReference type="CDD" id="cd14014">
    <property type="entry name" value="STKc_PknB_like"/>
    <property type="match status" value="1"/>
</dbReference>
<dbReference type="InterPro" id="IPR000719">
    <property type="entry name" value="Prot_kinase_dom"/>
</dbReference>
<dbReference type="RefSeq" id="WP_123926845.1">
    <property type="nucleotide sequence ID" value="NZ_JBPSDP010000004.1"/>
</dbReference>
<dbReference type="NCBIfam" id="NF033483">
    <property type="entry name" value="PknB_PASTA_kin"/>
    <property type="match status" value="1"/>
</dbReference>
<feature type="transmembrane region" description="Helical" evidence="12">
    <location>
        <begin position="333"/>
        <end position="353"/>
    </location>
</feature>
<feature type="domain" description="PASTA" evidence="14">
    <location>
        <begin position="427"/>
        <end position="494"/>
    </location>
</feature>
<evidence type="ECO:0000256" key="4">
    <source>
        <dbReference type="ARBA" id="ARBA00022737"/>
    </source>
</evidence>
<feature type="domain" description="Protein kinase" evidence="13">
    <location>
        <begin position="12"/>
        <end position="275"/>
    </location>
</feature>
<comment type="catalytic activity">
    <reaction evidence="9">
        <text>L-seryl-[protein] + ATP = O-phospho-L-seryl-[protein] + ADP + H(+)</text>
        <dbReference type="Rhea" id="RHEA:17989"/>
        <dbReference type="Rhea" id="RHEA-COMP:9863"/>
        <dbReference type="Rhea" id="RHEA-COMP:11604"/>
        <dbReference type="ChEBI" id="CHEBI:15378"/>
        <dbReference type="ChEBI" id="CHEBI:29999"/>
        <dbReference type="ChEBI" id="CHEBI:30616"/>
        <dbReference type="ChEBI" id="CHEBI:83421"/>
        <dbReference type="ChEBI" id="CHEBI:456216"/>
        <dbReference type="EC" id="2.7.11.1"/>
    </reaction>
</comment>
<sequence length="636" mass="67981">MMSTPHHLSDRYELGETLGFGGMSEVHYARDLLLNRDVAVKVLRADLARDPSFYLRFRREAQNAAKLNHPTIVQVFDTGEAETDEGPLPFIVMEYVDGETLRDVLRRNGPVAPRQAMTWMADVAAAMDFSHRNGIVHRDMKPANVMIDSSGAVKVMDFGIARAMNDSTSTMTQTSAVMGTAQYLSPEQARGIKVDPRSDIYSMGCVLFELITGEPPFTGDSPVAVAHQHVHEDPRWPSAVRPDIPPELDSIVMKSMSKNKENRYQSAAELRSDLIKVLAGGKPSAPLLMSEEDRTAWLDTGSGPRRALRTDTSGQPAAAGKDSDTPTRHRPPWLIAGAVAAAVLLFVGMLVWWSPWSSGSARKVAVPAVAGLSATDARSTLEKAGFEVKQLDESSETVDAGKATRSAPGENVPTPEGSTVTLFISSGRERQRIPDVRNKTQADAIVELQNAGFSNIKVQQVDSVSVKVGHVVDTNPAVGTDTPVRDPLIIRISTGPKDVTVPNLVGQFESAARAQLAQLGLKVDVVEGDSDLPQGQVVSSSPSAGDSIKQGATVQLTISRGNMIVVPDLTGQTADQAFATLQRSGWNGALTQTPRNVPLGSPDDGKILSQSPGDGSKLAKNGAINVVVGRASLLPG</sequence>
<evidence type="ECO:0000256" key="5">
    <source>
        <dbReference type="ARBA" id="ARBA00022741"/>
    </source>
</evidence>
<dbReference type="Gene3D" id="1.10.510.10">
    <property type="entry name" value="Transferase(Phosphotransferase) domain 1"/>
    <property type="match status" value="1"/>
</dbReference>
<dbReference type="PROSITE" id="PS51178">
    <property type="entry name" value="PASTA"/>
    <property type="match status" value="4"/>
</dbReference>
<proteinExistence type="predicted"/>
<feature type="region of interest" description="Disordered" evidence="11">
    <location>
        <begin position="298"/>
        <end position="329"/>
    </location>
</feature>
<feature type="domain" description="PASTA" evidence="14">
    <location>
        <begin position="360"/>
        <end position="426"/>
    </location>
</feature>
<dbReference type="PROSITE" id="PS50011">
    <property type="entry name" value="PROTEIN_KINASE_DOM"/>
    <property type="match status" value="1"/>
</dbReference>
<dbReference type="InterPro" id="IPR005543">
    <property type="entry name" value="PASTA_dom"/>
</dbReference>
<protein>
    <recommendedName>
        <fullName evidence="1">non-specific serine/threonine protein kinase</fullName>
        <ecNumber evidence="1">2.7.11.1</ecNumber>
    </recommendedName>
</protein>
<evidence type="ECO:0000259" key="14">
    <source>
        <dbReference type="PROSITE" id="PS51178"/>
    </source>
</evidence>
<dbReference type="PROSITE" id="PS00107">
    <property type="entry name" value="PROTEIN_KINASE_ATP"/>
    <property type="match status" value="1"/>
</dbReference>